<proteinExistence type="predicted"/>
<evidence type="ECO:0000313" key="2">
    <source>
        <dbReference type="Proteomes" id="UP000232688"/>
    </source>
</evidence>
<dbReference type="AlphaFoldDB" id="A0A2N0QHT7"/>
<accession>A0A2N0QHT7</accession>
<gene>
    <name evidence="1" type="ORF">RhiirA1_485825</name>
</gene>
<dbReference type="VEuPathDB" id="FungiDB:RhiirA1_485825"/>
<sequence length="52" mass="6281">MFKNIYATVQRAYSLIDYNIHTGLHQQHEFRKQFILDDKLLTDDEKIEAIKK</sequence>
<reference evidence="1 2" key="1">
    <citation type="submission" date="2017-10" db="EMBL/GenBank/DDBJ databases">
        <title>Extensive intraspecific genome diversity in a model arbuscular mycorrhizal fungus.</title>
        <authorList>
            <person name="Chen E.C.H."/>
            <person name="Morin E."/>
            <person name="Baudet D."/>
            <person name="Noel J."/>
            <person name="Ndikumana S."/>
            <person name="Charron P."/>
            <person name="St-Onge C."/>
            <person name="Giorgi J."/>
            <person name="Grigoriev I.V."/>
            <person name="Roux C."/>
            <person name="Martin F.M."/>
            <person name="Corradi N."/>
        </authorList>
    </citation>
    <scope>NUCLEOTIDE SEQUENCE [LARGE SCALE GENOMIC DNA]</scope>
    <source>
        <strain evidence="1 2">A1</strain>
    </source>
</reference>
<protein>
    <submittedName>
        <fullName evidence="1">Uncharacterized protein</fullName>
    </submittedName>
</protein>
<evidence type="ECO:0000313" key="1">
    <source>
        <dbReference type="EMBL" id="PKC50610.1"/>
    </source>
</evidence>
<dbReference type="EMBL" id="LLXH01009499">
    <property type="protein sequence ID" value="PKC50610.1"/>
    <property type="molecule type" value="Genomic_DNA"/>
</dbReference>
<comment type="caution">
    <text evidence="1">The sequence shown here is derived from an EMBL/GenBank/DDBJ whole genome shotgun (WGS) entry which is preliminary data.</text>
</comment>
<name>A0A2N0QHT7_9GLOM</name>
<reference evidence="1 2" key="2">
    <citation type="submission" date="2017-10" db="EMBL/GenBank/DDBJ databases">
        <title>Genome analyses suggest a sexual origin of heterokaryosis in a supposedly ancient asexual fungus.</title>
        <authorList>
            <person name="Corradi N."/>
            <person name="Sedzielewska K."/>
            <person name="Noel J."/>
            <person name="Charron P."/>
            <person name="Farinelli L."/>
            <person name="Marton T."/>
            <person name="Kruger M."/>
            <person name="Pelin A."/>
            <person name="Brachmann A."/>
            <person name="Corradi N."/>
        </authorList>
    </citation>
    <scope>NUCLEOTIDE SEQUENCE [LARGE SCALE GENOMIC DNA]</scope>
    <source>
        <strain evidence="1 2">A1</strain>
    </source>
</reference>
<organism evidence="1 2">
    <name type="scientific">Rhizophagus irregularis</name>
    <dbReference type="NCBI Taxonomy" id="588596"/>
    <lineage>
        <taxon>Eukaryota</taxon>
        <taxon>Fungi</taxon>
        <taxon>Fungi incertae sedis</taxon>
        <taxon>Mucoromycota</taxon>
        <taxon>Glomeromycotina</taxon>
        <taxon>Glomeromycetes</taxon>
        <taxon>Glomerales</taxon>
        <taxon>Glomeraceae</taxon>
        <taxon>Rhizophagus</taxon>
    </lineage>
</organism>
<dbReference type="Proteomes" id="UP000232688">
    <property type="component" value="Unassembled WGS sequence"/>
</dbReference>